<reference evidence="7" key="1">
    <citation type="journal article" date="2019" name="Int. J. Syst. Evol. Microbiol.">
        <title>The Global Catalogue of Microorganisms (GCM) 10K type strain sequencing project: providing services to taxonomists for standard genome sequencing and annotation.</title>
        <authorList>
            <consortium name="The Broad Institute Genomics Platform"/>
            <consortium name="The Broad Institute Genome Sequencing Center for Infectious Disease"/>
            <person name="Wu L."/>
            <person name="Ma J."/>
        </authorList>
    </citation>
    <scope>NUCLEOTIDE SEQUENCE [LARGE SCALE GENOMIC DNA]</scope>
    <source>
        <strain evidence="7">JCM 16702</strain>
    </source>
</reference>
<evidence type="ECO:0000256" key="3">
    <source>
        <dbReference type="ARBA" id="ARBA00022729"/>
    </source>
</evidence>
<dbReference type="PANTHER" id="PTHR30085:SF6">
    <property type="entry name" value="ABC TRANSPORTER GLUTAMINE-BINDING PROTEIN GLNH"/>
    <property type="match status" value="1"/>
</dbReference>
<dbReference type="Pfam" id="PF00497">
    <property type="entry name" value="SBP_bac_3"/>
    <property type="match status" value="1"/>
</dbReference>
<evidence type="ECO:0000313" key="7">
    <source>
        <dbReference type="Proteomes" id="UP001500683"/>
    </source>
</evidence>
<name>A0ABP7X6T5_9ACTN</name>
<evidence type="ECO:0000256" key="2">
    <source>
        <dbReference type="ARBA" id="ARBA00022448"/>
    </source>
</evidence>
<proteinExistence type="inferred from homology"/>
<comment type="similarity">
    <text evidence="1">Belongs to the bacterial solute-binding protein 3 family.</text>
</comment>
<evidence type="ECO:0000256" key="1">
    <source>
        <dbReference type="ARBA" id="ARBA00010333"/>
    </source>
</evidence>
<sequence length="297" mass="32296">MPHRSVFRLAAVAALLPLFTAAACRQATPEPVPSASHGPLYAMNRALRVGIKADQPGIGLCNAAGSQCTGLDVDIATEIAKALRVEPVFQPVVSGNRERLLLNGGVDLVIASYSISEERLKVIDFAGPYLISAQDTLIRSDDRSITGLDDLKDKITCGAQGSSSPLRLAIRFGGSQDIGNAWARRHLRLVDGFGDCLPLLLDGTVDAMSTDDSILAGFARDPRYRGRVRLLGQPFSSHREKYGIGMRKGDPADRALINRTLNQMIRDGRWERIVRRHLGPAAPRLLHPENRPTPPIE</sequence>
<dbReference type="Proteomes" id="UP001500683">
    <property type="component" value="Unassembled WGS sequence"/>
</dbReference>
<comment type="caution">
    <text evidence="6">The sequence shown here is derived from an EMBL/GenBank/DDBJ whole genome shotgun (WGS) entry which is preliminary data.</text>
</comment>
<keyword evidence="2" id="KW-0813">Transport</keyword>
<dbReference type="InterPro" id="IPR051455">
    <property type="entry name" value="Bact_solute-bind_prot3"/>
</dbReference>
<dbReference type="InterPro" id="IPR001638">
    <property type="entry name" value="Solute-binding_3/MltF_N"/>
</dbReference>
<dbReference type="SMART" id="SM00062">
    <property type="entry name" value="PBPb"/>
    <property type="match status" value="1"/>
</dbReference>
<gene>
    <name evidence="6" type="ORF">GCM10022214_86790</name>
</gene>
<dbReference type="SUPFAM" id="SSF53850">
    <property type="entry name" value="Periplasmic binding protein-like II"/>
    <property type="match status" value="1"/>
</dbReference>
<organism evidence="6 7">
    <name type="scientific">Actinomadura miaoliensis</name>
    <dbReference type="NCBI Taxonomy" id="430685"/>
    <lineage>
        <taxon>Bacteria</taxon>
        <taxon>Bacillati</taxon>
        <taxon>Actinomycetota</taxon>
        <taxon>Actinomycetes</taxon>
        <taxon>Streptosporangiales</taxon>
        <taxon>Thermomonosporaceae</taxon>
        <taxon>Actinomadura</taxon>
    </lineage>
</organism>
<dbReference type="RefSeq" id="WP_344959355.1">
    <property type="nucleotide sequence ID" value="NZ_BAAAZG010000086.1"/>
</dbReference>
<dbReference type="EMBL" id="BAAAZG010000086">
    <property type="protein sequence ID" value="GAA4106036.1"/>
    <property type="molecule type" value="Genomic_DNA"/>
</dbReference>
<dbReference type="PROSITE" id="PS51257">
    <property type="entry name" value="PROKAR_LIPOPROTEIN"/>
    <property type="match status" value="1"/>
</dbReference>
<accession>A0ABP7X6T5</accession>
<dbReference type="Gene3D" id="3.40.190.10">
    <property type="entry name" value="Periplasmic binding protein-like II"/>
    <property type="match status" value="2"/>
</dbReference>
<dbReference type="PANTHER" id="PTHR30085">
    <property type="entry name" value="AMINO ACID ABC TRANSPORTER PERMEASE"/>
    <property type="match status" value="1"/>
</dbReference>
<evidence type="ECO:0000313" key="6">
    <source>
        <dbReference type="EMBL" id="GAA4106036.1"/>
    </source>
</evidence>
<feature type="chain" id="PRO_5046028153" evidence="4">
    <location>
        <begin position="24"/>
        <end position="297"/>
    </location>
</feature>
<keyword evidence="3 4" id="KW-0732">Signal</keyword>
<feature type="signal peptide" evidence="4">
    <location>
        <begin position="1"/>
        <end position="23"/>
    </location>
</feature>
<protein>
    <submittedName>
        <fullName evidence="6">Glutamate ABC transporter substrate-binding protein</fullName>
    </submittedName>
</protein>
<evidence type="ECO:0000259" key="5">
    <source>
        <dbReference type="SMART" id="SM00062"/>
    </source>
</evidence>
<keyword evidence="7" id="KW-1185">Reference proteome</keyword>
<feature type="domain" description="Solute-binding protein family 3/N-terminal" evidence="5">
    <location>
        <begin position="46"/>
        <end position="281"/>
    </location>
</feature>
<evidence type="ECO:0000256" key="4">
    <source>
        <dbReference type="SAM" id="SignalP"/>
    </source>
</evidence>